<dbReference type="PROSITE" id="PS00211">
    <property type="entry name" value="ABC_TRANSPORTER_1"/>
    <property type="match status" value="1"/>
</dbReference>
<dbReference type="PROSITE" id="PS50893">
    <property type="entry name" value="ABC_TRANSPORTER_2"/>
    <property type="match status" value="1"/>
</dbReference>
<dbReference type="InterPro" id="IPR039421">
    <property type="entry name" value="Type_1_exporter"/>
</dbReference>
<evidence type="ECO:0000256" key="7">
    <source>
        <dbReference type="ARBA" id="ARBA00022989"/>
    </source>
</evidence>
<dbReference type="InterPro" id="IPR003439">
    <property type="entry name" value="ABC_transporter-like_ATP-bd"/>
</dbReference>
<dbReference type="EMBL" id="QFQP01000025">
    <property type="protein sequence ID" value="PZR08459.1"/>
    <property type="molecule type" value="Genomic_DNA"/>
</dbReference>
<dbReference type="GO" id="GO:0140359">
    <property type="term" value="F:ABC-type transporter activity"/>
    <property type="evidence" value="ECO:0007669"/>
    <property type="project" value="InterPro"/>
</dbReference>
<dbReference type="CDD" id="cd18552">
    <property type="entry name" value="ABC_6TM_MsbA_like"/>
    <property type="match status" value="1"/>
</dbReference>
<dbReference type="Pfam" id="PF00005">
    <property type="entry name" value="ABC_tran"/>
    <property type="match status" value="1"/>
</dbReference>
<dbReference type="SUPFAM" id="SSF90123">
    <property type="entry name" value="ABC transporter transmembrane region"/>
    <property type="match status" value="1"/>
</dbReference>
<keyword evidence="4 9" id="KW-0812">Transmembrane</keyword>
<feature type="domain" description="ABC transmembrane type-1" evidence="11">
    <location>
        <begin position="1"/>
        <end position="292"/>
    </location>
</feature>
<dbReference type="Gene3D" id="1.20.1560.10">
    <property type="entry name" value="ABC transporter type 1, transmembrane domain"/>
    <property type="match status" value="1"/>
</dbReference>
<feature type="domain" description="ABC transporter" evidence="10">
    <location>
        <begin position="324"/>
        <end position="557"/>
    </location>
</feature>
<feature type="transmembrane region" description="Helical" evidence="9">
    <location>
        <begin position="138"/>
        <end position="164"/>
    </location>
</feature>
<evidence type="ECO:0000256" key="3">
    <source>
        <dbReference type="ARBA" id="ARBA00022475"/>
    </source>
</evidence>
<dbReference type="GO" id="GO:0005886">
    <property type="term" value="C:plasma membrane"/>
    <property type="evidence" value="ECO:0007669"/>
    <property type="project" value="UniProtKB-SubCell"/>
</dbReference>
<keyword evidence="7 9" id="KW-1133">Transmembrane helix</keyword>
<dbReference type="SUPFAM" id="SSF52540">
    <property type="entry name" value="P-loop containing nucleoside triphosphate hydrolases"/>
    <property type="match status" value="1"/>
</dbReference>
<comment type="subcellular location">
    <subcellularLocation>
        <location evidence="1">Cell membrane</location>
        <topology evidence="1">Multi-pass membrane protein</topology>
    </subcellularLocation>
</comment>
<dbReference type="GO" id="GO:0034040">
    <property type="term" value="F:ATPase-coupled lipid transmembrane transporter activity"/>
    <property type="evidence" value="ECO:0007669"/>
    <property type="project" value="TreeGrafter"/>
</dbReference>
<keyword evidence="3" id="KW-1003">Cell membrane</keyword>
<dbReference type="InterPro" id="IPR027417">
    <property type="entry name" value="P-loop_NTPase"/>
</dbReference>
<evidence type="ECO:0000259" key="10">
    <source>
        <dbReference type="PROSITE" id="PS50893"/>
    </source>
</evidence>
<name>A0A2W5SYC0_9BACT</name>
<gene>
    <name evidence="12" type="ORF">DI536_24780</name>
</gene>
<evidence type="ECO:0000313" key="12">
    <source>
        <dbReference type="EMBL" id="PZR08459.1"/>
    </source>
</evidence>
<evidence type="ECO:0000256" key="5">
    <source>
        <dbReference type="ARBA" id="ARBA00022741"/>
    </source>
</evidence>
<reference evidence="12 13" key="1">
    <citation type="submission" date="2017-08" db="EMBL/GenBank/DDBJ databases">
        <title>Infants hospitalized years apart are colonized by the same room-sourced microbial strains.</title>
        <authorList>
            <person name="Brooks B."/>
            <person name="Olm M.R."/>
            <person name="Firek B.A."/>
            <person name="Baker R."/>
            <person name="Thomas B.C."/>
            <person name="Morowitz M.J."/>
            <person name="Banfield J.F."/>
        </authorList>
    </citation>
    <scope>NUCLEOTIDE SEQUENCE [LARGE SCALE GENOMIC DNA]</scope>
    <source>
        <strain evidence="12">S2_003_000_R2_14</strain>
    </source>
</reference>
<keyword evidence="5" id="KW-0547">Nucleotide-binding</keyword>
<dbReference type="AlphaFoldDB" id="A0A2W5SYC0"/>
<dbReference type="Proteomes" id="UP000249061">
    <property type="component" value="Unassembled WGS sequence"/>
</dbReference>
<dbReference type="FunFam" id="3.40.50.300:FF:000221">
    <property type="entry name" value="Multidrug ABC transporter ATP-binding protein"/>
    <property type="match status" value="1"/>
</dbReference>
<comment type="caution">
    <text evidence="12">The sequence shown here is derived from an EMBL/GenBank/DDBJ whole genome shotgun (WGS) entry which is preliminary data.</text>
</comment>
<evidence type="ECO:0000259" key="11">
    <source>
        <dbReference type="PROSITE" id="PS50929"/>
    </source>
</evidence>
<evidence type="ECO:0000256" key="4">
    <source>
        <dbReference type="ARBA" id="ARBA00022692"/>
    </source>
</evidence>
<accession>A0A2W5SYC0</accession>
<keyword evidence="8 9" id="KW-0472">Membrane</keyword>
<keyword evidence="2" id="KW-0813">Transport</keyword>
<dbReference type="GO" id="GO:0016887">
    <property type="term" value="F:ATP hydrolysis activity"/>
    <property type="evidence" value="ECO:0007669"/>
    <property type="project" value="InterPro"/>
</dbReference>
<dbReference type="SMART" id="SM00382">
    <property type="entry name" value="AAA"/>
    <property type="match status" value="1"/>
</dbReference>
<proteinExistence type="predicted"/>
<organism evidence="12 13">
    <name type="scientific">Archangium gephyra</name>
    <dbReference type="NCBI Taxonomy" id="48"/>
    <lineage>
        <taxon>Bacteria</taxon>
        <taxon>Pseudomonadati</taxon>
        <taxon>Myxococcota</taxon>
        <taxon>Myxococcia</taxon>
        <taxon>Myxococcales</taxon>
        <taxon>Cystobacterineae</taxon>
        <taxon>Archangiaceae</taxon>
        <taxon>Archangium</taxon>
    </lineage>
</organism>
<dbReference type="PANTHER" id="PTHR24221">
    <property type="entry name" value="ATP-BINDING CASSETTE SUB-FAMILY B"/>
    <property type="match status" value="1"/>
</dbReference>
<dbReference type="InterPro" id="IPR011527">
    <property type="entry name" value="ABC1_TM_dom"/>
</dbReference>
<protein>
    <submittedName>
        <fullName evidence="12">ABC transporter ATP-binding protein</fullName>
    </submittedName>
</protein>
<dbReference type="InterPro" id="IPR017871">
    <property type="entry name" value="ABC_transporter-like_CS"/>
</dbReference>
<evidence type="ECO:0000256" key="2">
    <source>
        <dbReference type="ARBA" id="ARBA00022448"/>
    </source>
</evidence>
<dbReference type="PROSITE" id="PS50929">
    <property type="entry name" value="ABC_TM1F"/>
    <property type="match status" value="1"/>
</dbReference>
<sequence length="564" mass="60109">MVLVALTTGAYAFLMGPALRFLLTGGEHGLERVLEVAPFLRRLSQTNALAVLPVLVIIVGAVKGVGYLGQFYFVGYFGQQVVVALRRRIFEKLLRLPPHARSQQLSGELLSRFTTDVSAVEQAATYTVASWFRDTLQILVLVGVALAVSWKLSLIALIVVPIAVLPASRLTAALLRRTREGQAALGGIAGQVQEGLGALRTIQAFNAEVAERQRFGRHTAKVERALTRAAWTRSAVPALMEIFASIAIAASLAWAIKTHAVEPDALVSFLGALILVYQPAKDLGRVSQFAISAAAALERIEATLALPELAKDGTTQLAPLKSAIVVRDVRFAWGERSALDGVSLTIPMGQVTALVGESGSGKSTLASLLLAFELPSSGHIEFDGVNAGQATRASVRGQFALVTQEAMLFSASVKENLLVARPSATAQEIEDACRVASAWDFIQHLPQGLDTPLGERGVTLSGGQKQRLCLARAVLAKAPVLVLDEATSNLDPESERDVQAALEKVLVGRTAIVIAHRLSSVRSAGQIVVMEQGRVIERGTHDELLARGGRYAASWARASGAHDQ</sequence>
<evidence type="ECO:0000256" key="6">
    <source>
        <dbReference type="ARBA" id="ARBA00022840"/>
    </source>
</evidence>
<feature type="transmembrane region" description="Helical" evidence="9">
    <location>
        <begin position="48"/>
        <end position="78"/>
    </location>
</feature>
<dbReference type="PANTHER" id="PTHR24221:SF654">
    <property type="entry name" value="ATP-BINDING CASSETTE SUB-FAMILY B MEMBER 6"/>
    <property type="match status" value="1"/>
</dbReference>
<dbReference type="Pfam" id="PF00664">
    <property type="entry name" value="ABC_membrane"/>
    <property type="match status" value="1"/>
</dbReference>
<keyword evidence="6 12" id="KW-0067">ATP-binding</keyword>
<evidence type="ECO:0000256" key="8">
    <source>
        <dbReference type="ARBA" id="ARBA00023136"/>
    </source>
</evidence>
<dbReference type="GO" id="GO:0005524">
    <property type="term" value="F:ATP binding"/>
    <property type="evidence" value="ECO:0007669"/>
    <property type="project" value="UniProtKB-KW"/>
</dbReference>
<dbReference type="InterPro" id="IPR036640">
    <property type="entry name" value="ABC1_TM_sf"/>
</dbReference>
<evidence type="ECO:0000313" key="13">
    <source>
        <dbReference type="Proteomes" id="UP000249061"/>
    </source>
</evidence>
<evidence type="ECO:0000256" key="1">
    <source>
        <dbReference type="ARBA" id="ARBA00004651"/>
    </source>
</evidence>
<dbReference type="Gene3D" id="3.40.50.300">
    <property type="entry name" value="P-loop containing nucleotide triphosphate hydrolases"/>
    <property type="match status" value="1"/>
</dbReference>
<dbReference type="InterPro" id="IPR003593">
    <property type="entry name" value="AAA+_ATPase"/>
</dbReference>
<evidence type="ECO:0000256" key="9">
    <source>
        <dbReference type="SAM" id="Phobius"/>
    </source>
</evidence>